<accession>A0A8S1PKJ4</accession>
<dbReference type="AlphaFoldDB" id="A0A8S1PKJ4"/>
<gene>
    <name evidence="1" type="ORF">PPRIM_AZ9-3.1.T1200031</name>
</gene>
<evidence type="ECO:0000313" key="1">
    <source>
        <dbReference type="EMBL" id="CAD8103098.1"/>
    </source>
</evidence>
<name>A0A8S1PKJ4_PARPR</name>
<organism evidence="1 2">
    <name type="scientific">Paramecium primaurelia</name>
    <dbReference type="NCBI Taxonomy" id="5886"/>
    <lineage>
        <taxon>Eukaryota</taxon>
        <taxon>Sar</taxon>
        <taxon>Alveolata</taxon>
        <taxon>Ciliophora</taxon>
        <taxon>Intramacronucleata</taxon>
        <taxon>Oligohymenophorea</taxon>
        <taxon>Peniculida</taxon>
        <taxon>Parameciidae</taxon>
        <taxon>Paramecium</taxon>
    </lineage>
</organism>
<reference evidence="1" key="1">
    <citation type="submission" date="2021-01" db="EMBL/GenBank/DDBJ databases">
        <authorList>
            <consortium name="Genoscope - CEA"/>
            <person name="William W."/>
        </authorList>
    </citation>
    <scope>NUCLEOTIDE SEQUENCE</scope>
</reference>
<sequence>MSAEKDFQYDIHDVQNIKTAFLDLQQEESTGFKLGFGTAILSYFVFRRFTYLRTGPRFVGSMILGSQIYGFYTHRSRAYYDYVAQQVNLHASEAINQCLGH</sequence>
<protein>
    <submittedName>
        <fullName evidence="1">Uncharacterized protein</fullName>
    </submittedName>
</protein>
<dbReference type="Proteomes" id="UP000688137">
    <property type="component" value="Unassembled WGS sequence"/>
</dbReference>
<keyword evidence="2" id="KW-1185">Reference proteome</keyword>
<evidence type="ECO:0000313" key="2">
    <source>
        <dbReference type="Proteomes" id="UP000688137"/>
    </source>
</evidence>
<comment type="caution">
    <text evidence="1">The sequence shown here is derived from an EMBL/GenBank/DDBJ whole genome shotgun (WGS) entry which is preliminary data.</text>
</comment>
<dbReference type="EMBL" id="CAJJDM010000123">
    <property type="protein sequence ID" value="CAD8103098.1"/>
    <property type="molecule type" value="Genomic_DNA"/>
</dbReference>
<proteinExistence type="predicted"/>